<dbReference type="EMBL" id="CM020618">
    <property type="protein sequence ID" value="KAK1862286.1"/>
    <property type="molecule type" value="Genomic_DNA"/>
</dbReference>
<proteinExistence type="predicted"/>
<accession>A0ACC3BX69</accession>
<organism evidence="1 2">
    <name type="scientific">Pyropia yezoensis</name>
    <name type="common">Susabi-nori</name>
    <name type="synonym">Porphyra yezoensis</name>
    <dbReference type="NCBI Taxonomy" id="2788"/>
    <lineage>
        <taxon>Eukaryota</taxon>
        <taxon>Rhodophyta</taxon>
        <taxon>Bangiophyceae</taxon>
        <taxon>Bangiales</taxon>
        <taxon>Bangiaceae</taxon>
        <taxon>Pyropia</taxon>
    </lineage>
</organism>
<protein>
    <submittedName>
        <fullName evidence="1">Uncharacterized protein</fullName>
    </submittedName>
</protein>
<name>A0ACC3BX69_PYRYE</name>
<comment type="caution">
    <text evidence="1">The sequence shown here is derived from an EMBL/GenBank/DDBJ whole genome shotgun (WGS) entry which is preliminary data.</text>
</comment>
<dbReference type="Proteomes" id="UP000798662">
    <property type="component" value="Chromosome 1"/>
</dbReference>
<gene>
    <name evidence="1" type="ORF">I4F81_004860</name>
</gene>
<sequence>MLPPRPTPTGAGTRGGGRAGCHPLCPVSLSPSAVRQPAPRATPRRGGGGWAAADCRRGEGAVVFRRGAAAGMAVRVEGGRGGCGSKLRAGVPATHGWPPRAGWSDEVVGTRRAGVAGAYKSG</sequence>
<evidence type="ECO:0000313" key="1">
    <source>
        <dbReference type="EMBL" id="KAK1862286.1"/>
    </source>
</evidence>
<reference evidence="1" key="1">
    <citation type="submission" date="2019-11" db="EMBL/GenBank/DDBJ databases">
        <title>Nori genome reveals adaptations in red seaweeds to the harsh intertidal environment.</title>
        <authorList>
            <person name="Wang D."/>
            <person name="Mao Y."/>
        </authorList>
    </citation>
    <scope>NUCLEOTIDE SEQUENCE</scope>
    <source>
        <tissue evidence="1">Gametophyte</tissue>
    </source>
</reference>
<keyword evidence="2" id="KW-1185">Reference proteome</keyword>
<evidence type="ECO:0000313" key="2">
    <source>
        <dbReference type="Proteomes" id="UP000798662"/>
    </source>
</evidence>